<protein>
    <submittedName>
        <fullName evidence="1">Uncharacterized protein</fullName>
    </submittedName>
</protein>
<reference evidence="1 2" key="1">
    <citation type="submission" date="2018-06" db="EMBL/GenBank/DDBJ databases">
        <title>OYT1 Genome Sequencing.</title>
        <authorList>
            <person name="Kato S."/>
            <person name="Itoh T."/>
            <person name="Ohkuma M."/>
        </authorList>
    </citation>
    <scope>NUCLEOTIDE SEQUENCE [LARGE SCALE GENOMIC DNA]</scope>
    <source>
        <strain evidence="1 2">OYT1</strain>
    </source>
</reference>
<dbReference type="STRING" id="1188319.OYT1_01900"/>
<dbReference type="KEGG" id="fam:OYT1_ch1240"/>
<accession>A0A2Z6GBG6</accession>
<sequence>MSQSQCDATALLCRLLDSSKPEINGLTLCSGEHANAGQQLLRERVLVIGTPLDWVTCSECGIETARVVRELAHDHILLLCPSCGEVSAPRRLRETFKPSLPKLITALQLGLGLSPTGAKTIEPEICWRLGTTEPTRGKLVTWYFARHLHQPKVAHHLREQIKLDKVVQSCRIITCSELPLPDGSPLMGLNVANLATLARISQSKFEFFADRLTAPGPQVPEEATPGTSLKYVDAQAKVYIDGQAYDLEPRHRSILLALMNDLDHEMDKDALKSACGSESQRFSPSKEFDRIPAVYRTFIRYLRGDERYALIIPEEDQHWLH</sequence>
<dbReference type="RefSeq" id="WP_062627067.1">
    <property type="nucleotide sequence ID" value="NZ_AP018738.1"/>
</dbReference>
<proteinExistence type="predicted"/>
<gene>
    <name evidence="1" type="ORF">OYT1_ch1240</name>
</gene>
<evidence type="ECO:0000313" key="2">
    <source>
        <dbReference type="Proteomes" id="UP000033070"/>
    </source>
</evidence>
<dbReference type="EMBL" id="AP018738">
    <property type="protein sequence ID" value="BBE50797.1"/>
    <property type="molecule type" value="Genomic_DNA"/>
</dbReference>
<dbReference type="Proteomes" id="UP000033070">
    <property type="component" value="Chromosome"/>
</dbReference>
<organism evidence="1 2">
    <name type="scientific">Ferriphaselus amnicola</name>
    <dbReference type="NCBI Taxonomy" id="1188319"/>
    <lineage>
        <taxon>Bacteria</taxon>
        <taxon>Pseudomonadati</taxon>
        <taxon>Pseudomonadota</taxon>
        <taxon>Betaproteobacteria</taxon>
        <taxon>Nitrosomonadales</taxon>
        <taxon>Gallionellaceae</taxon>
        <taxon>Ferriphaselus</taxon>
    </lineage>
</organism>
<keyword evidence="2" id="KW-1185">Reference proteome</keyword>
<dbReference type="OrthoDB" id="8901071at2"/>
<evidence type="ECO:0000313" key="1">
    <source>
        <dbReference type="EMBL" id="BBE50797.1"/>
    </source>
</evidence>
<dbReference type="AlphaFoldDB" id="A0A2Z6GBG6"/>
<name>A0A2Z6GBG6_9PROT</name>